<dbReference type="GO" id="GO:0051301">
    <property type="term" value="P:cell division"/>
    <property type="evidence" value="ECO:0007669"/>
    <property type="project" value="UniProtKB-KW"/>
</dbReference>
<name>A0A2N8UKM5_9BASI</name>
<dbReference type="InterPro" id="IPR024789">
    <property type="entry name" value="APC4"/>
</dbReference>
<evidence type="ECO:0000259" key="6">
    <source>
        <dbReference type="Pfam" id="PF12896"/>
    </source>
</evidence>
<reference evidence="7 8" key="1">
    <citation type="submission" date="2017-02" db="EMBL/GenBank/DDBJ databases">
        <authorList>
            <person name="Peterson S.W."/>
        </authorList>
    </citation>
    <scope>NUCLEOTIDE SEQUENCE [LARGE SCALE GENOMIC DNA]</scope>
    <source>
        <strain evidence="7 8">SRS1_H2-8</strain>
    </source>
</reference>
<dbReference type="EMBL" id="LT795069">
    <property type="protein sequence ID" value="SJX65262.1"/>
    <property type="molecule type" value="Genomic_DNA"/>
</dbReference>
<dbReference type="Pfam" id="PF12896">
    <property type="entry name" value="ANAPC4"/>
    <property type="match status" value="1"/>
</dbReference>
<dbReference type="Proteomes" id="UP000239563">
    <property type="component" value="Chromosome XVI"/>
</dbReference>
<keyword evidence="2" id="KW-0132">Cell division</keyword>
<evidence type="ECO:0000256" key="2">
    <source>
        <dbReference type="ARBA" id="ARBA00022618"/>
    </source>
</evidence>
<evidence type="ECO:0000256" key="3">
    <source>
        <dbReference type="ARBA" id="ARBA00022776"/>
    </source>
</evidence>
<dbReference type="AlphaFoldDB" id="A0A2N8UKM5"/>
<dbReference type="InterPro" id="IPR024790">
    <property type="entry name" value="APC4_long_dom"/>
</dbReference>
<gene>
    <name evidence="7" type="ORF">SRS1_16085</name>
</gene>
<organism evidence="7 8">
    <name type="scientific">Sporisorium reilianum f. sp. reilianum</name>
    <dbReference type="NCBI Taxonomy" id="72559"/>
    <lineage>
        <taxon>Eukaryota</taxon>
        <taxon>Fungi</taxon>
        <taxon>Dikarya</taxon>
        <taxon>Basidiomycota</taxon>
        <taxon>Ustilaginomycotina</taxon>
        <taxon>Ustilaginomycetes</taxon>
        <taxon>Ustilaginales</taxon>
        <taxon>Ustilaginaceae</taxon>
        <taxon>Sporisorium</taxon>
    </lineage>
</organism>
<evidence type="ECO:0000313" key="8">
    <source>
        <dbReference type="Proteomes" id="UP000239563"/>
    </source>
</evidence>
<feature type="domain" description="Anaphase-promoting complex subunit 4 long" evidence="6">
    <location>
        <begin position="425"/>
        <end position="605"/>
    </location>
</feature>
<sequence>MPVPLSDGSVVGDGSQIGMFPVLADQRLDKPASLLRTSANPRMDLVLLILKDAASQSAPAPTTPPGMSAAQFALVQRMLAARQRGAQANTAQGAPEPKRGPQIHLVLWRMGDESSAVWSVPLSFDKLMDLAPAAPGASQQEHEDVHLHDLAWSPKGDRVAVLATVKRSPVASTSTATWRMTTFLRTYSVQDGRLLSTVPVHSADNTTSSSNELDDFAQPMTATWLDVELSMANDAVDGSSESVLTKFSPLPALPAADTFASAGGTGNLMPHQLRMMQMSGQKPPPSFQFPSHLALQGRGPLARIPHLAKADTDLRLLEGGDAALSLEQDRALPLTPETVVLVSCAATARANLILDGQINIGSLQLPQTPEARSDVPSVCSSRTLWLSPDMTRVVSISVSSDLALSQQHLQLPLPVTTSYGPSSVRRKIAAVSRASHLLRFYLGYALDSASALQQVYQTEFVQKVTTEWSKNIDDLSVKFGGDMKYELVNVLLTGRAGPAAEQFLLGNLTEGVLTRLEQQTHTAMYALKKLLAESLRPALERCIVCASSLLGQCRFFGQSDEGLRRALKILQATLDSTLSLAKEVDLEALVSQEFYRWCRTERERQEHIKQDQDEPRLPITYDVHYVATYIDRGFENEKIHARMGDKVTPEAIDGVLAEAPKKASLQETLAAAQAFLAAPTAASVKAKARREKAEQAEKSDKVPLAILPTLNRAVEMLGSQLTRLLDANLDQSTVEETASTTAVTQGWSLAQEAAPALSLSSSTDTQARATRVCTTSITSAETALSAYILRSGSQDICPGSSILVVRQNALAAAGGAPAVAHFAIRGADDISILDLGFYGEAELLVLARLVPTSISVLLGFNLADLDYGRGDGAAAAVTPSRATEFEKDFQPVRLAVNMNKQTVTVIEEDGKRIMYLDTSVVELGEVAMQEDE</sequence>
<dbReference type="PANTHER" id="PTHR13260">
    <property type="entry name" value="ANAPHASE PROMOTING COMPLEX SUBUNIT 4 APC4"/>
    <property type="match status" value="1"/>
</dbReference>
<dbReference type="GO" id="GO:0005680">
    <property type="term" value="C:anaphase-promoting complex"/>
    <property type="evidence" value="ECO:0007669"/>
    <property type="project" value="InterPro"/>
</dbReference>
<dbReference type="PANTHER" id="PTHR13260:SF0">
    <property type="entry name" value="ANAPHASE-PROMOTING COMPLEX SUBUNIT 4"/>
    <property type="match status" value="1"/>
</dbReference>
<evidence type="ECO:0000256" key="5">
    <source>
        <dbReference type="ARBA" id="ARBA00023306"/>
    </source>
</evidence>
<protein>
    <recommendedName>
        <fullName evidence="1">Anaphase-promoting complex subunit 4</fullName>
    </recommendedName>
</protein>
<accession>A0A2N8UKM5</accession>
<keyword evidence="5" id="KW-0131">Cell cycle</keyword>
<proteinExistence type="predicted"/>
<dbReference type="GO" id="GO:0031145">
    <property type="term" value="P:anaphase-promoting complex-dependent catabolic process"/>
    <property type="evidence" value="ECO:0007669"/>
    <property type="project" value="InterPro"/>
</dbReference>
<dbReference type="GO" id="GO:0070979">
    <property type="term" value="P:protein K11-linked ubiquitination"/>
    <property type="evidence" value="ECO:0007669"/>
    <property type="project" value="TreeGrafter"/>
</dbReference>
<evidence type="ECO:0000256" key="1">
    <source>
        <dbReference type="ARBA" id="ARBA00016067"/>
    </source>
</evidence>
<evidence type="ECO:0000313" key="7">
    <source>
        <dbReference type="EMBL" id="SJX65262.1"/>
    </source>
</evidence>
<evidence type="ECO:0000256" key="4">
    <source>
        <dbReference type="ARBA" id="ARBA00022786"/>
    </source>
</evidence>
<keyword evidence="3" id="KW-0498">Mitosis</keyword>
<keyword evidence="4" id="KW-0833">Ubl conjugation pathway</keyword>
<dbReference type="GO" id="GO:0034399">
    <property type="term" value="C:nuclear periphery"/>
    <property type="evidence" value="ECO:0007669"/>
    <property type="project" value="TreeGrafter"/>
</dbReference>